<dbReference type="Proteomes" id="UP000468591">
    <property type="component" value="Unassembled WGS sequence"/>
</dbReference>
<dbReference type="EMBL" id="JAABNT010000029">
    <property type="protein sequence ID" value="NEK24958.1"/>
    <property type="molecule type" value="Genomic_DNA"/>
</dbReference>
<evidence type="ECO:0000313" key="1">
    <source>
        <dbReference type="EMBL" id="NEK24958.1"/>
    </source>
</evidence>
<sequence>MPKKLNLLPRKLSFEYAVSWLKKNVAGNSSFGRATVVHTVLALRDAANGSIVRSAVIFWGSMLHSRPTSALGKLRRSD</sequence>
<gene>
    <name evidence="1" type="ORF">GV827_21550</name>
</gene>
<comment type="caution">
    <text evidence="1">The sequence shown here is derived from an EMBL/GenBank/DDBJ whole genome shotgun (WGS) entry which is preliminary data.</text>
</comment>
<reference evidence="1 2" key="1">
    <citation type="submission" date="2020-01" db="EMBL/GenBank/DDBJ databases">
        <title>Sulfitobacter sediminilitoris sp. nov., isolated from a tidal flat.</title>
        <authorList>
            <person name="Park S."/>
            <person name="Yoon J.-H."/>
        </authorList>
    </citation>
    <scope>NUCLEOTIDE SEQUENCE [LARGE SCALE GENOMIC DNA]</scope>
    <source>
        <strain evidence="1 2">JBTF-M27</strain>
    </source>
</reference>
<name>A0A6P0CI05_9RHOB</name>
<accession>A0A6P0CI05</accession>
<proteinExistence type="predicted"/>
<protein>
    <submittedName>
        <fullName evidence="1">Uncharacterized protein</fullName>
    </submittedName>
</protein>
<organism evidence="1 2">
    <name type="scientific">Sulfitobacter sediminilitoris</name>
    <dbReference type="NCBI Taxonomy" id="2698830"/>
    <lineage>
        <taxon>Bacteria</taxon>
        <taxon>Pseudomonadati</taxon>
        <taxon>Pseudomonadota</taxon>
        <taxon>Alphaproteobacteria</taxon>
        <taxon>Rhodobacterales</taxon>
        <taxon>Roseobacteraceae</taxon>
        <taxon>Sulfitobacter</taxon>
    </lineage>
</organism>
<keyword evidence="2" id="KW-1185">Reference proteome</keyword>
<dbReference type="AlphaFoldDB" id="A0A6P0CI05"/>
<evidence type="ECO:0000313" key="2">
    <source>
        <dbReference type="Proteomes" id="UP000468591"/>
    </source>
</evidence>